<dbReference type="SUPFAM" id="SSF48452">
    <property type="entry name" value="TPR-like"/>
    <property type="match status" value="1"/>
</dbReference>
<dbReference type="PROSITE" id="PS51257">
    <property type="entry name" value="PROKAR_LIPOPROTEIN"/>
    <property type="match status" value="1"/>
</dbReference>
<evidence type="ECO:0000256" key="1">
    <source>
        <dbReference type="SAM" id="Coils"/>
    </source>
</evidence>
<evidence type="ECO:0000313" key="4">
    <source>
        <dbReference type="EMBL" id="HGC43020.1"/>
    </source>
</evidence>
<evidence type="ECO:0000256" key="2">
    <source>
        <dbReference type="SAM" id="MobiDB-lite"/>
    </source>
</evidence>
<dbReference type="AlphaFoldDB" id="A0A8J4HBX6"/>
<proteinExistence type="predicted"/>
<keyword evidence="3" id="KW-0732">Signal</keyword>
<feature type="region of interest" description="Disordered" evidence="2">
    <location>
        <begin position="123"/>
        <end position="168"/>
    </location>
</feature>
<organism evidence="4">
    <name type="scientific">Acidicaldus sp</name>
    <dbReference type="NCBI Taxonomy" id="1872105"/>
    <lineage>
        <taxon>Bacteria</taxon>
        <taxon>Pseudomonadati</taxon>
        <taxon>Pseudomonadota</taxon>
        <taxon>Alphaproteobacteria</taxon>
        <taxon>Acetobacterales</taxon>
        <taxon>Acetobacteraceae</taxon>
        <taxon>Acidicaldus</taxon>
    </lineage>
</organism>
<protein>
    <submittedName>
        <fullName evidence="4">Tetratricopeptide repeat protein</fullName>
    </submittedName>
</protein>
<feature type="signal peptide" evidence="3">
    <location>
        <begin position="1"/>
        <end position="23"/>
    </location>
</feature>
<sequence>MKSLLMAVLAAFLLLACRPAAWAQVESREGIELQNQILQLRHDLDAVQKRLGASGGSALGSAAKSTATAPANDLLPQLLDRVSALEERMRELRGRIDELDNRAQQQSADLGKQIGDLNFRVQTLEGGHPGEGAHAPSPLAGPTSGGGGTATPPPSVSPPPTPLGTLPVIKPDATAEATPQAANKAARPAPEALLQRGNAALAHHDYAAAEESAQQVLATAKGPHAVDAQFLLGQSLEAQHDYQKAALAFDTAYKGAPTGPHAEDSLLGLAGALTALGAKPAACTALDKLRREFPTERAAVRERAAALRQRAGCG</sequence>
<dbReference type="Gene3D" id="1.25.40.10">
    <property type="entry name" value="Tetratricopeptide repeat domain"/>
    <property type="match status" value="1"/>
</dbReference>
<keyword evidence="1" id="KW-0175">Coiled coil</keyword>
<dbReference type="InterPro" id="IPR019734">
    <property type="entry name" value="TPR_rpt"/>
</dbReference>
<accession>A0A8J4HBX6</accession>
<dbReference type="SMART" id="SM00028">
    <property type="entry name" value="TPR"/>
    <property type="match status" value="2"/>
</dbReference>
<gene>
    <name evidence="4" type="ORF">ENY07_07340</name>
</gene>
<feature type="compositionally biased region" description="Pro residues" evidence="2">
    <location>
        <begin position="151"/>
        <end position="162"/>
    </location>
</feature>
<feature type="chain" id="PRO_5035181461" evidence="3">
    <location>
        <begin position="24"/>
        <end position="314"/>
    </location>
</feature>
<dbReference type="Pfam" id="PF13432">
    <property type="entry name" value="TPR_16"/>
    <property type="match status" value="1"/>
</dbReference>
<dbReference type="InterPro" id="IPR011990">
    <property type="entry name" value="TPR-like_helical_dom_sf"/>
</dbReference>
<reference evidence="4" key="1">
    <citation type="journal article" date="2020" name="mSystems">
        <title>Genome- and Community-Level Interaction Insights into Carbon Utilization and Element Cycling Functions of Hydrothermarchaeota in Hydrothermal Sediment.</title>
        <authorList>
            <person name="Zhou Z."/>
            <person name="Liu Y."/>
            <person name="Xu W."/>
            <person name="Pan J."/>
            <person name="Luo Z.H."/>
            <person name="Li M."/>
        </authorList>
    </citation>
    <scope>NUCLEOTIDE SEQUENCE</scope>
    <source>
        <strain evidence="4">SpSt-997</strain>
    </source>
</reference>
<evidence type="ECO:0000256" key="3">
    <source>
        <dbReference type="SAM" id="SignalP"/>
    </source>
</evidence>
<feature type="coiled-coil region" evidence="1">
    <location>
        <begin position="75"/>
        <end position="109"/>
    </location>
</feature>
<dbReference type="EMBL" id="DTQM01000146">
    <property type="protein sequence ID" value="HGC43020.1"/>
    <property type="molecule type" value="Genomic_DNA"/>
</dbReference>
<comment type="caution">
    <text evidence="4">The sequence shown here is derived from an EMBL/GenBank/DDBJ whole genome shotgun (WGS) entry which is preliminary data.</text>
</comment>
<name>A0A8J4HBX6_9PROT</name>